<dbReference type="EMBL" id="CABIJS010000055">
    <property type="protein sequence ID" value="VUZ41188.1"/>
    <property type="molecule type" value="Genomic_DNA"/>
</dbReference>
<feature type="non-terminal residue" evidence="2">
    <location>
        <position position="1"/>
    </location>
</feature>
<feature type="compositionally biased region" description="Basic and acidic residues" evidence="1">
    <location>
        <begin position="29"/>
        <end position="44"/>
    </location>
</feature>
<dbReference type="Proteomes" id="UP000321570">
    <property type="component" value="Unassembled WGS sequence"/>
</dbReference>
<reference evidence="2 3" key="1">
    <citation type="submission" date="2019-07" db="EMBL/GenBank/DDBJ databases">
        <authorList>
            <person name="Jastrzebski P J."/>
            <person name="Paukszto L."/>
            <person name="Jastrzebski P J."/>
        </authorList>
    </citation>
    <scope>NUCLEOTIDE SEQUENCE [LARGE SCALE GENOMIC DNA]</scope>
    <source>
        <strain evidence="2 3">WMS-il1</strain>
    </source>
</reference>
<sequence>TTRFFNAIEEFDDVTLRTVITAYLAFNPRDPENTDHLSTEETRSPSDNYSTNIRSSHFQNADFVENVVTINTALWKTSLPEVQRKWSQRRLLARIFYE</sequence>
<accession>A0A564Y316</accession>
<proteinExistence type="predicted"/>
<organism evidence="2 3">
    <name type="scientific">Hymenolepis diminuta</name>
    <name type="common">Rat tapeworm</name>
    <dbReference type="NCBI Taxonomy" id="6216"/>
    <lineage>
        <taxon>Eukaryota</taxon>
        <taxon>Metazoa</taxon>
        <taxon>Spiralia</taxon>
        <taxon>Lophotrochozoa</taxon>
        <taxon>Platyhelminthes</taxon>
        <taxon>Cestoda</taxon>
        <taxon>Eucestoda</taxon>
        <taxon>Cyclophyllidea</taxon>
        <taxon>Hymenolepididae</taxon>
        <taxon>Hymenolepis</taxon>
    </lineage>
</organism>
<evidence type="ECO:0000313" key="3">
    <source>
        <dbReference type="Proteomes" id="UP000321570"/>
    </source>
</evidence>
<keyword evidence="3" id="KW-1185">Reference proteome</keyword>
<evidence type="ECO:0000313" key="2">
    <source>
        <dbReference type="EMBL" id="VUZ41188.1"/>
    </source>
</evidence>
<gene>
    <name evidence="2" type="ORF">WMSIL1_LOCUS2078</name>
</gene>
<dbReference type="AlphaFoldDB" id="A0A564Y316"/>
<protein>
    <submittedName>
        <fullName evidence="2">Uncharacterized protein</fullName>
    </submittedName>
</protein>
<name>A0A564Y316_HYMDI</name>
<evidence type="ECO:0000256" key="1">
    <source>
        <dbReference type="SAM" id="MobiDB-lite"/>
    </source>
</evidence>
<feature type="region of interest" description="Disordered" evidence="1">
    <location>
        <begin position="28"/>
        <end position="50"/>
    </location>
</feature>